<evidence type="ECO:0000313" key="2">
    <source>
        <dbReference type="EMBL" id="CAF0831270.1"/>
    </source>
</evidence>
<dbReference type="Proteomes" id="UP000663864">
    <property type="component" value="Unassembled WGS sequence"/>
</dbReference>
<evidence type="ECO:0000313" key="5">
    <source>
        <dbReference type="Proteomes" id="UP000663864"/>
    </source>
</evidence>
<dbReference type="OrthoDB" id="9969813at2759"/>
<dbReference type="EMBL" id="CAJNOO010000153">
    <property type="protein sequence ID" value="CAF0831270.1"/>
    <property type="molecule type" value="Genomic_DNA"/>
</dbReference>
<dbReference type="Proteomes" id="UP000663854">
    <property type="component" value="Unassembled WGS sequence"/>
</dbReference>
<feature type="chain" id="PRO_5036411747" evidence="1">
    <location>
        <begin position="22"/>
        <end position="141"/>
    </location>
</feature>
<name>A0A815IU39_9BILA</name>
<evidence type="ECO:0000313" key="3">
    <source>
        <dbReference type="EMBL" id="CAF1197451.1"/>
    </source>
</evidence>
<organism evidence="4 5">
    <name type="scientific">Rotaria sordida</name>
    <dbReference type="NCBI Taxonomy" id="392033"/>
    <lineage>
        <taxon>Eukaryota</taxon>
        <taxon>Metazoa</taxon>
        <taxon>Spiralia</taxon>
        <taxon>Gnathifera</taxon>
        <taxon>Rotifera</taxon>
        <taxon>Eurotatoria</taxon>
        <taxon>Bdelloidea</taxon>
        <taxon>Philodinida</taxon>
        <taxon>Philodinidae</taxon>
        <taxon>Rotaria</taxon>
    </lineage>
</organism>
<protein>
    <submittedName>
        <fullName evidence="4">Uncharacterized protein</fullName>
    </submittedName>
</protein>
<keyword evidence="1" id="KW-0732">Signal</keyword>
<reference evidence="4" key="1">
    <citation type="submission" date="2021-02" db="EMBL/GenBank/DDBJ databases">
        <authorList>
            <person name="Nowell W R."/>
        </authorList>
    </citation>
    <scope>NUCLEOTIDE SEQUENCE</scope>
</reference>
<dbReference type="Proteomes" id="UP000663882">
    <property type="component" value="Unassembled WGS sequence"/>
</dbReference>
<dbReference type="EMBL" id="CAJNOT010003163">
    <property type="protein sequence ID" value="CAF1368066.1"/>
    <property type="molecule type" value="Genomic_DNA"/>
</dbReference>
<gene>
    <name evidence="3" type="ORF">PYM288_LOCUS24687</name>
    <name evidence="2" type="ORF">RFH988_LOCUS5450</name>
    <name evidence="4" type="ORF">ZHD862_LOCUS31440</name>
</gene>
<comment type="caution">
    <text evidence="4">The sequence shown here is derived from an EMBL/GenBank/DDBJ whole genome shotgun (WGS) entry which is preliminary data.</text>
</comment>
<proteinExistence type="predicted"/>
<feature type="signal peptide" evidence="1">
    <location>
        <begin position="1"/>
        <end position="21"/>
    </location>
</feature>
<dbReference type="EMBL" id="CAJNOH010001267">
    <property type="protein sequence ID" value="CAF1197451.1"/>
    <property type="molecule type" value="Genomic_DNA"/>
</dbReference>
<evidence type="ECO:0000256" key="1">
    <source>
        <dbReference type="SAM" id="SignalP"/>
    </source>
</evidence>
<evidence type="ECO:0000313" key="4">
    <source>
        <dbReference type="EMBL" id="CAF1368066.1"/>
    </source>
</evidence>
<sequence length="141" mass="16476">MFCKPVLWSFLIEIFSFITRAPDRNITRVSYCERLLPESATSKKMSSSSKRELDCNGNACSMCGYCRDWKHSGHNWYRVPDATCNDYRYWHYLIYRHSPAFQRGIGDRLISHYFHRGPGGHVAIFDSPTHAGYHNLCECKK</sequence>
<dbReference type="AlphaFoldDB" id="A0A815IU39"/>
<accession>A0A815IU39</accession>